<evidence type="ECO:0000259" key="3">
    <source>
        <dbReference type="Pfam" id="PF13505"/>
    </source>
</evidence>
<dbReference type="SUPFAM" id="SSF56925">
    <property type="entry name" value="OMPA-like"/>
    <property type="match status" value="1"/>
</dbReference>
<feature type="domain" description="Outer membrane protein beta-barrel" evidence="3">
    <location>
        <begin position="13"/>
        <end position="186"/>
    </location>
</feature>
<evidence type="ECO:0000313" key="5">
    <source>
        <dbReference type="Proteomes" id="UP000182264"/>
    </source>
</evidence>
<gene>
    <name evidence="4" type="ORF">A7E75_12345</name>
</gene>
<protein>
    <recommendedName>
        <fullName evidence="3">Outer membrane protein beta-barrel domain-containing protein</fullName>
    </recommendedName>
</protein>
<sequence length="192" mass="21607">MKINSVCTSISTAILAALLLCSPALAADQASDWKVGAGYQAMWAGEFLNGISARAWYQDRFGIEGNFFYGGVDFEVDYDYNEHEEADLYVGEIKLMYAPIVREYSKFYIGAQGSIGQFELDGDLIDYKDEIYGFGVFIGSEFHFQEIPELGFNFDVGYKHYFYEDKPYGSSGPEVDIELKGVGATFGIHYYF</sequence>
<feature type="chain" id="PRO_5012408271" description="Outer membrane protein beta-barrel domain-containing protein" evidence="2">
    <location>
        <begin position="27"/>
        <end position="192"/>
    </location>
</feature>
<evidence type="ECO:0000313" key="4">
    <source>
        <dbReference type="EMBL" id="APG25711.1"/>
    </source>
</evidence>
<dbReference type="Proteomes" id="UP000182264">
    <property type="component" value="Chromosome"/>
</dbReference>
<evidence type="ECO:0000256" key="1">
    <source>
        <dbReference type="ARBA" id="ARBA00022729"/>
    </source>
</evidence>
<keyword evidence="5" id="KW-1185">Reference proteome</keyword>
<name>A0A1L3GIG1_SYNAC</name>
<evidence type="ECO:0000256" key="2">
    <source>
        <dbReference type="SAM" id="SignalP"/>
    </source>
</evidence>
<proteinExistence type="predicted"/>
<dbReference type="RefSeq" id="WP_072287553.1">
    <property type="nucleotide sequence ID" value="NZ_CP015455.1"/>
</dbReference>
<dbReference type="KEGG" id="pace:A6070_06365"/>
<dbReference type="Pfam" id="PF13505">
    <property type="entry name" value="OMP_b-brl"/>
    <property type="match status" value="1"/>
</dbReference>
<dbReference type="InterPro" id="IPR027385">
    <property type="entry name" value="Beta-barrel_OMP"/>
</dbReference>
<reference evidence="4 5" key="1">
    <citation type="journal article" date="2017" name="Genome Announc.">
        <title>Complete Genome Sequences of Two Acetylene-Fermenting Pelobacter acetylenicus Strains.</title>
        <authorList>
            <person name="Sutton J.M."/>
            <person name="Baesman S.M."/>
            <person name="Fierst J.L."/>
            <person name="Poret-Peterson A.T."/>
            <person name="Oremland R.S."/>
            <person name="Dunlap D.S."/>
            <person name="Akob D.M."/>
        </authorList>
    </citation>
    <scope>NUCLEOTIDE SEQUENCE [LARGE SCALE GENOMIC DNA]</scope>
    <source>
        <strain evidence="4 5">DSM 3247</strain>
    </source>
</reference>
<feature type="signal peptide" evidence="2">
    <location>
        <begin position="1"/>
        <end position="26"/>
    </location>
</feature>
<organism evidence="4 5">
    <name type="scientific">Syntrophotalea acetylenica</name>
    <name type="common">Pelobacter acetylenicus</name>
    <dbReference type="NCBI Taxonomy" id="29542"/>
    <lineage>
        <taxon>Bacteria</taxon>
        <taxon>Pseudomonadati</taxon>
        <taxon>Thermodesulfobacteriota</taxon>
        <taxon>Desulfuromonadia</taxon>
        <taxon>Desulfuromonadales</taxon>
        <taxon>Syntrophotaleaceae</taxon>
        <taxon>Syntrophotalea</taxon>
    </lineage>
</organism>
<dbReference type="AlphaFoldDB" id="A0A1L3GIG1"/>
<keyword evidence="1 2" id="KW-0732">Signal</keyword>
<dbReference type="InterPro" id="IPR011250">
    <property type="entry name" value="OMP/PagP_B-barrel"/>
</dbReference>
<dbReference type="OrthoDB" id="598168at2"/>
<accession>A0A1L3GIG1</accession>
<dbReference type="EMBL" id="CP015518">
    <property type="protein sequence ID" value="APG25711.1"/>
    <property type="molecule type" value="Genomic_DNA"/>
</dbReference>